<gene>
    <name evidence="1" type="ORF">JZO69_08530</name>
</gene>
<protein>
    <recommendedName>
        <fullName evidence="3">Nudix hydrolase domain-containing protein</fullName>
    </recommendedName>
</protein>
<evidence type="ECO:0000313" key="1">
    <source>
        <dbReference type="EMBL" id="MBO0440402.1"/>
    </source>
</evidence>
<keyword evidence="2" id="KW-1185">Reference proteome</keyword>
<comment type="caution">
    <text evidence="1">The sequence shown here is derived from an EMBL/GenBank/DDBJ whole genome shotgun (WGS) entry which is preliminary data.</text>
</comment>
<sequence length="123" mass="13800">MDVLSNKKVAGTIMLNLNDGSKKFLVHPVGDSMEFVKTKVSKDMTGLASMLQVFKEEIQLDVTSISLVELTNAHTDAENMPLFVFEMSEDHMVPAIDDKYVWEKPSELKTLLASYEIEGVPMF</sequence>
<dbReference type="EMBL" id="JAFLWD010000018">
    <property type="protein sequence ID" value="MBO0440402.1"/>
    <property type="molecule type" value="Genomic_DNA"/>
</dbReference>
<evidence type="ECO:0008006" key="3">
    <source>
        <dbReference type="Google" id="ProtNLM"/>
    </source>
</evidence>
<dbReference type="RefSeq" id="WP_207112461.1">
    <property type="nucleotide sequence ID" value="NZ_JAFLWD010000018.1"/>
</dbReference>
<dbReference type="Proteomes" id="UP000664632">
    <property type="component" value="Unassembled WGS sequence"/>
</dbReference>
<evidence type="ECO:0000313" key="2">
    <source>
        <dbReference type="Proteomes" id="UP000664632"/>
    </source>
</evidence>
<proteinExistence type="predicted"/>
<reference evidence="1 2" key="1">
    <citation type="submission" date="2021-03" db="EMBL/GenBank/DDBJ databases">
        <title>Enterococcal diversity collection.</title>
        <authorList>
            <person name="Gilmore M.S."/>
            <person name="Schwartzman J."/>
            <person name="Van Tyne D."/>
            <person name="Martin M."/>
            <person name="Earl A.M."/>
            <person name="Manson A.L."/>
            <person name="Straub T."/>
            <person name="Salamzade R."/>
            <person name="Saavedra J."/>
            <person name="Lebreton F."/>
            <person name="Prichula J."/>
            <person name="Schaufler K."/>
            <person name="Gaca A."/>
            <person name="Sgardioli B."/>
            <person name="Wagenaar J."/>
            <person name="Strong T."/>
        </authorList>
    </citation>
    <scope>NUCLEOTIDE SEQUENCE [LARGE SCALE GENOMIC DNA]</scope>
    <source>
        <strain evidence="1 2">DIV0869a</strain>
    </source>
</reference>
<organism evidence="1 2">
    <name type="scientific">Candidatus Enterococcus ikei</name>
    <dbReference type="NCBI Taxonomy" id="2815326"/>
    <lineage>
        <taxon>Bacteria</taxon>
        <taxon>Bacillati</taxon>
        <taxon>Bacillota</taxon>
        <taxon>Bacilli</taxon>
        <taxon>Lactobacillales</taxon>
        <taxon>Enterococcaceae</taxon>
        <taxon>Enterococcus</taxon>
    </lineage>
</organism>
<accession>A0ABS3GYQ8</accession>
<name>A0ABS3GYQ8_9ENTE</name>